<evidence type="ECO:0000313" key="12">
    <source>
        <dbReference type="EMBL" id="PYE16309.1"/>
    </source>
</evidence>
<dbReference type="GO" id="GO:0016020">
    <property type="term" value="C:membrane"/>
    <property type="evidence" value="ECO:0007669"/>
    <property type="project" value="InterPro"/>
</dbReference>
<dbReference type="EMBL" id="QJSP01000008">
    <property type="protein sequence ID" value="PYE16309.1"/>
    <property type="molecule type" value="Genomic_DNA"/>
</dbReference>
<keyword evidence="8" id="KW-0902">Two-component regulatory system</keyword>
<accession>A0A318RKV9</accession>
<keyword evidence="5" id="KW-0547">Nucleotide-binding</keyword>
<evidence type="ECO:0000313" key="13">
    <source>
        <dbReference type="Proteomes" id="UP000247591"/>
    </source>
</evidence>
<sequence length="394" mass="41667">MNLATIVDPWSRGPKWFRRTRGIEIATVVVIILAAGVESWRIAYDHAALGGGYIDLLITLAGIALAWYRPWPGIILTACGPLVAMSLGWDPLVPWTMVVFATFVFTLRGLPGLPVGILVAAANFTAVAVFNDIGVTNIYAAVAAISAVAAAAAGSAIRGHRQYWDELEKRTQDAVSNRELEVEHRVAEERLRIARDLHDVVGHEVAVISMHLGAAEIHLPLGADASRDDLAAARVGVQSVLRETQSILAVLRVGSEDDTLSPAAGYAGIVDLVGTFRSAGLVVRADIAQEPAALSPNVSTAAYRIAQEALTNAQRHGTGSVDLRIELDNGCVTVEVSNPIGGAEPGTRRAGSGYGLVGMRERAASANGRLTIDTIDGLFRVRAVLGPDAPEVSR</sequence>
<dbReference type="AlphaFoldDB" id="A0A318RKV9"/>
<dbReference type="PANTHER" id="PTHR24421">
    <property type="entry name" value="NITRATE/NITRITE SENSOR PROTEIN NARX-RELATED"/>
    <property type="match status" value="1"/>
</dbReference>
<feature type="transmembrane region" description="Helical" evidence="9">
    <location>
        <begin position="112"/>
        <end position="130"/>
    </location>
</feature>
<dbReference type="Proteomes" id="UP000247591">
    <property type="component" value="Unassembled WGS sequence"/>
</dbReference>
<comment type="catalytic activity">
    <reaction evidence="1">
        <text>ATP + protein L-histidine = ADP + protein N-phospho-L-histidine.</text>
        <dbReference type="EC" id="2.7.13.3"/>
    </reaction>
</comment>
<organism evidence="12 13">
    <name type="scientific">Williamsia limnetica</name>
    <dbReference type="NCBI Taxonomy" id="882452"/>
    <lineage>
        <taxon>Bacteria</taxon>
        <taxon>Bacillati</taxon>
        <taxon>Actinomycetota</taxon>
        <taxon>Actinomycetes</taxon>
        <taxon>Mycobacteriales</taxon>
        <taxon>Nocardiaceae</taxon>
        <taxon>Williamsia</taxon>
    </lineage>
</organism>
<keyword evidence="7" id="KW-0067">ATP-binding</keyword>
<protein>
    <recommendedName>
        <fullName evidence="2">histidine kinase</fullName>
        <ecNumber evidence="2">2.7.13.3</ecNumber>
    </recommendedName>
</protein>
<gene>
    <name evidence="12" type="ORF">DFR67_10860</name>
</gene>
<dbReference type="Pfam" id="PF02518">
    <property type="entry name" value="HATPase_c"/>
    <property type="match status" value="1"/>
</dbReference>
<keyword evidence="9" id="KW-1133">Transmembrane helix</keyword>
<dbReference type="InterPro" id="IPR036890">
    <property type="entry name" value="HATPase_C_sf"/>
</dbReference>
<comment type="caution">
    <text evidence="12">The sequence shown here is derived from an EMBL/GenBank/DDBJ whole genome shotgun (WGS) entry which is preliminary data.</text>
</comment>
<proteinExistence type="predicted"/>
<dbReference type="PANTHER" id="PTHR24421:SF10">
    <property type="entry name" value="NITRATE_NITRITE SENSOR PROTEIN NARQ"/>
    <property type="match status" value="1"/>
</dbReference>
<dbReference type="RefSeq" id="WP_211325057.1">
    <property type="nucleotide sequence ID" value="NZ_QJSP01000008.1"/>
</dbReference>
<evidence type="ECO:0000259" key="10">
    <source>
        <dbReference type="Pfam" id="PF02518"/>
    </source>
</evidence>
<reference evidence="12 13" key="1">
    <citation type="submission" date="2018-06" db="EMBL/GenBank/DDBJ databases">
        <title>Genomic Encyclopedia of Type Strains, Phase IV (KMG-IV): sequencing the most valuable type-strain genomes for metagenomic binning, comparative biology and taxonomic classification.</title>
        <authorList>
            <person name="Goeker M."/>
        </authorList>
    </citation>
    <scope>NUCLEOTIDE SEQUENCE [LARGE SCALE GENOMIC DNA]</scope>
    <source>
        <strain evidence="12 13">DSM 45521</strain>
    </source>
</reference>
<dbReference type="Pfam" id="PF07730">
    <property type="entry name" value="HisKA_3"/>
    <property type="match status" value="1"/>
</dbReference>
<feature type="domain" description="Signal transduction histidine kinase subgroup 3 dimerisation and phosphoacceptor" evidence="11">
    <location>
        <begin position="189"/>
        <end position="252"/>
    </location>
</feature>
<dbReference type="Gene3D" id="1.20.5.1930">
    <property type="match status" value="1"/>
</dbReference>
<keyword evidence="4" id="KW-0808">Transferase</keyword>
<dbReference type="EC" id="2.7.13.3" evidence="2"/>
<evidence type="ECO:0000256" key="4">
    <source>
        <dbReference type="ARBA" id="ARBA00022679"/>
    </source>
</evidence>
<dbReference type="Gene3D" id="3.30.565.10">
    <property type="entry name" value="Histidine kinase-like ATPase, C-terminal domain"/>
    <property type="match status" value="1"/>
</dbReference>
<dbReference type="InterPro" id="IPR003594">
    <property type="entry name" value="HATPase_dom"/>
</dbReference>
<dbReference type="SUPFAM" id="SSF55874">
    <property type="entry name" value="ATPase domain of HSP90 chaperone/DNA topoisomerase II/histidine kinase"/>
    <property type="match status" value="1"/>
</dbReference>
<keyword evidence="6 12" id="KW-0418">Kinase</keyword>
<dbReference type="InterPro" id="IPR011712">
    <property type="entry name" value="Sig_transdc_His_kin_sub3_dim/P"/>
</dbReference>
<keyword evidence="9" id="KW-0472">Membrane</keyword>
<evidence type="ECO:0000259" key="11">
    <source>
        <dbReference type="Pfam" id="PF07730"/>
    </source>
</evidence>
<evidence type="ECO:0000256" key="1">
    <source>
        <dbReference type="ARBA" id="ARBA00000085"/>
    </source>
</evidence>
<feature type="domain" description="Histidine kinase/HSP90-like ATPase" evidence="10">
    <location>
        <begin position="299"/>
        <end position="374"/>
    </location>
</feature>
<feature type="transmembrane region" description="Helical" evidence="9">
    <location>
        <begin position="20"/>
        <end position="40"/>
    </location>
</feature>
<evidence type="ECO:0000256" key="2">
    <source>
        <dbReference type="ARBA" id="ARBA00012438"/>
    </source>
</evidence>
<evidence type="ECO:0000256" key="7">
    <source>
        <dbReference type="ARBA" id="ARBA00022840"/>
    </source>
</evidence>
<keyword evidence="3" id="KW-0597">Phosphoprotein</keyword>
<feature type="transmembrane region" description="Helical" evidence="9">
    <location>
        <begin position="47"/>
        <end position="68"/>
    </location>
</feature>
<dbReference type="GO" id="GO:0046983">
    <property type="term" value="F:protein dimerization activity"/>
    <property type="evidence" value="ECO:0007669"/>
    <property type="project" value="InterPro"/>
</dbReference>
<evidence type="ECO:0000256" key="5">
    <source>
        <dbReference type="ARBA" id="ARBA00022741"/>
    </source>
</evidence>
<keyword evidence="9" id="KW-0812">Transmembrane</keyword>
<feature type="transmembrane region" description="Helical" evidence="9">
    <location>
        <begin position="136"/>
        <end position="157"/>
    </location>
</feature>
<evidence type="ECO:0000256" key="9">
    <source>
        <dbReference type="SAM" id="Phobius"/>
    </source>
</evidence>
<keyword evidence="13" id="KW-1185">Reference proteome</keyword>
<name>A0A318RKV9_WILLI</name>
<dbReference type="InterPro" id="IPR050482">
    <property type="entry name" value="Sensor_HK_TwoCompSys"/>
</dbReference>
<dbReference type="GO" id="GO:0005524">
    <property type="term" value="F:ATP binding"/>
    <property type="evidence" value="ECO:0007669"/>
    <property type="project" value="UniProtKB-KW"/>
</dbReference>
<evidence type="ECO:0000256" key="3">
    <source>
        <dbReference type="ARBA" id="ARBA00022553"/>
    </source>
</evidence>
<dbReference type="GO" id="GO:0000155">
    <property type="term" value="F:phosphorelay sensor kinase activity"/>
    <property type="evidence" value="ECO:0007669"/>
    <property type="project" value="InterPro"/>
</dbReference>
<evidence type="ECO:0000256" key="8">
    <source>
        <dbReference type="ARBA" id="ARBA00023012"/>
    </source>
</evidence>
<evidence type="ECO:0000256" key="6">
    <source>
        <dbReference type="ARBA" id="ARBA00022777"/>
    </source>
</evidence>
<dbReference type="CDD" id="cd16917">
    <property type="entry name" value="HATPase_UhpB-NarQ-NarX-like"/>
    <property type="match status" value="1"/>
</dbReference>
<feature type="transmembrane region" description="Helical" evidence="9">
    <location>
        <begin position="74"/>
        <end position="105"/>
    </location>
</feature>